<evidence type="ECO:0000256" key="2">
    <source>
        <dbReference type="SAM" id="Phobius"/>
    </source>
</evidence>
<keyword evidence="5" id="KW-1185">Reference proteome</keyword>
<feature type="signal peptide" evidence="3">
    <location>
        <begin position="1"/>
        <end position="24"/>
    </location>
</feature>
<keyword evidence="2" id="KW-0472">Membrane</keyword>
<feature type="compositionally biased region" description="Polar residues" evidence="1">
    <location>
        <begin position="216"/>
        <end position="228"/>
    </location>
</feature>
<dbReference type="EMBL" id="CAIF01000030">
    <property type="protein sequence ID" value="CCH41927.1"/>
    <property type="molecule type" value="Genomic_DNA"/>
</dbReference>
<dbReference type="FunCoup" id="K0KIC9">
    <property type="interactions" value="33"/>
</dbReference>
<keyword evidence="3" id="KW-0732">Signal</keyword>
<organism evidence="4 5">
    <name type="scientific">Wickerhamomyces ciferrii (strain ATCC 14091 / BCRC 22168 / CBS 111 / JCM 3599 / NBRC 0793 / NRRL Y-1031 F-60-10)</name>
    <name type="common">Yeast</name>
    <name type="synonym">Pichia ciferrii</name>
    <dbReference type="NCBI Taxonomy" id="1206466"/>
    <lineage>
        <taxon>Eukaryota</taxon>
        <taxon>Fungi</taxon>
        <taxon>Dikarya</taxon>
        <taxon>Ascomycota</taxon>
        <taxon>Saccharomycotina</taxon>
        <taxon>Saccharomycetes</taxon>
        <taxon>Phaffomycetales</taxon>
        <taxon>Wickerhamomycetaceae</taxon>
        <taxon>Wickerhamomyces</taxon>
    </lineage>
</organism>
<dbReference type="STRING" id="1206466.K0KIC9"/>
<dbReference type="GO" id="GO:0000324">
    <property type="term" value="C:fungal-type vacuole"/>
    <property type="evidence" value="ECO:0007669"/>
    <property type="project" value="TreeGrafter"/>
</dbReference>
<name>K0KIC9_WICCF</name>
<evidence type="ECO:0000313" key="5">
    <source>
        <dbReference type="Proteomes" id="UP000009328"/>
    </source>
</evidence>
<feature type="region of interest" description="Disordered" evidence="1">
    <location>
        <begin position="213"/>
        <end position="247"/>
    </location>
</feature>
<accession>K0KIC9</accession>
<evidence type="ECO:0000256" key="1">
    <source>
        <dbReference type="SAM" id="MobiDB-lite"/>
    </source>
</evidence>
<dbReference type="AlphaFoldDB" id="K0KIC9"/>
<evidence type="ECO:0000313" key="4">
    <source>
        <dbReference type="EMBL" id="CCH41927.1"/>
    </source>
</evidence>
<dbReference type="Proteomes" id="UP000009328">
    <property type="component" value="Unassembled WGS sequence"/>
</dbReference>
<protein>
    <submittedName>
        <fullName evidence="4">Membrane protein</fullName>
    </submittedName>
</protein>
<proteinExistence type="predicted"/>
<sequence length="274" mass="30114">MKGITINTISTFTVLCAMMSSVLASDKSTSAKAMPTITQTSASSQTSSYTPTFTPTVPTGSNPNIVIPKLPYGTTFIAFGGVLGLIFFGLMFTRVIYWCLSNKHAKEANQMNKVTEFDYDPSLFQEKGLTKHTSRASIYSLGSTSTLNVLGSQASMEQMVAPSGRSFRTALMNNNPRNSLFISPTELLATQQLNNFQRLEDVGGYAAFESPIDSPYTPNFGHQTTSSIDTDHTREKKSKPARPPSVYMEQLFDDEASIRSDNNQSYTFDAHNRV</sequence>
<feature type="transmembrane region" description="Helical" evidence="2">
    <location>
        <begin position="76"/>
        <end position="100"/>
    </location>
</feature>
<dbReference type="GO" id="GO:0005935">
    <property type="term" value="C:cellular bud neck"/>
    <property type="evidence" value="ECO:0007669"/>
    <property type="project" value="TreeGrafter"/>
</dbReference>
<reference evidence="4 5" key="1">
    <citation type="journal article" date="2012" name="Eukaryot. Cell">
        <title>Draft genome sequence of Wickerhamomyces ciferrii NRRL Y-1031 F-60-10.</title>
        <authorList>
            <person name="Schneider J."/>
            <person name="Andrea H."/>
            <person name="Blom J."/>
            <person name="Jaenicke S."/>
            <person name="Ruckert C."/>
            <person name="Schorsch C."/>
            <person name="Szczepanowski R."/>
            <person name="Farwick M."/>
            <person name="Goesmann A."/>
            <person name="Puhler A."/>
            <person name="Schaffer S."/>
            <person name="Tauch A."/>
            <person name="Kohler T."/>
            <person name="Brinkrolf K."/>
        </authorList>
    </citation>
    <scope>NUCLEOTIDE SEQUENCE [LARGE SCALE GENOMIC DNA]</scope>
    <source>
        <strain evidence="5">ATCC 14091 / BCRC 22168 / CBS 111 / JCM 3599 / NBRC 0793 / NRRL Y-1031 F-60-10</strain>
    </source>
</reference>
<dbReference type="PANTHER" id="PTHR36089">
    <property type="entry name" value="CHITIN SYNTHASE 3 COMPLEX PROTEIN CSI2-RELATED"/>
    <property type="match status" value="1"/>
</dbReference>
<dbReference type="InParanoid" id="K0KIC9"/>
<feature type="chain" id="PRO_5003834816" evidence="3">
    <location>
        <begin position="25"/>
        <end position="274"/>
    </location>
</feature>
<dbReference type="HOGENOM" id="CLU_088687_0_0_1"/>
<dbReference type="InterPro" id="IPR051009">
    <property type="entry name" value="PRM"/>
</dbReference>
<gene>
    <name evidence="4" type="ORF">BN7_1466</name>
</gene>
<comment type="caution">
    <text evidence="4">The sequence shown here is derived from an EMBL/GenBank/DDBJ whole genome shotgun (WGS) entry which is preliminary data.</text>
</comment>
<keyword evidence="2" id="KW-0812">Transmembrane</keyword>
<dbReference type="PANTHER" id="PTHR36089:SF1">
    <property type="entry name" value="CHITIN SYNTHASE 3 COMPLEX PROTEIN CSI2-RELATED"/>
    <property type="match status" value="1"/>
</dbReference>
<keyword evidence="2" id="KW-1133">Transmembrane helix</keyword>
<evidence type="ECO:0000256" key="3">
    <source>
        <dbReference type="SAM" id="SignalP"/>
    </source>
</evidence>